<accession>A0A5C6UY97</accession>
<dbReference type="GO" id="GO:0046872">
    <property type="term" value="F:metal ion binding"/>
    <property type="evidence" value="ECO:0007669"/>
    <property type="project" value="UniProtKB-KW"/>
</dbReference>
<keyword evidence="7" id="KW-1185">Reference proteome</keyword>
<evidence type="ECO:0000259" key="5">
    <source>
        <dbReference type="PROSITE" id="PS51352"/>
    </source>
</evidence>
<sequence length="219" mass="24786">MKLSSGGIKILLFLLILSGGITFAYQILKPSPTLKIYQPSDINPRLVDSTLQAQQQNHTIADFNLIDQDSNQVSRKDFQDKIIVADFFFTTCPSICPKMSANLKMVSDHFVDETKLVILSHTVTPEIDSPSVLKQYAKEYDAKDNWIFLTGDRKEIYNLARRSYFAAIDEPSTEGPDFVHTENFVLVDKKGQLRGFYDGTSKIDSERLIADIQVLLNDE</sequence>
<protein>
    <submittedName>
        <fullName evidence="6">SCO family protein</fullName>
    </submittedName>
</protein>
<dbReference type="SUPFAM" id="SSF52833">
    <property type="entry name" value="Thioredoxin-like"/>
    <property type="match status" value="1"/>
</dbReference>
<dbReference type="OrthoDB" id="9811998at2"/>
<dbReference type="InterPro" id="IPR003782">
    <property type="entry name" value="SCO1/SenC"/>
</dbReference>
<keyword evidence="4" id="KW-1015">Disulfide bond</keyword>
<dbReference type="PANTHER" id="PTHR12151">
    <property type="entry name" value="ELECTRON TRANSPORT PROTIN SCO1/SENC FAMILY MEMBER"/>
    <property type="match status" value="1"/>
</dbReference>
<comment type="similarity">
    <text evidence="1">Belongs to the SCO1/2 family.</text>
</comment>
<dbReference type="Gene3D" id="3.40.30.10">
    <property type="entry name" value="Glutaredoxin"/>
    <property type="match status" value="1"/>
</dbReference>
<dbReference type="AlphaFoldDB" id="A0A5C6UY97"/>
<evidence type="ECO:0000313" key="6">
    <source>
        <dbReference type="EMBL" id="TXC78473.1"/>
    </source>
</evidence>
<name>A0A5C6UY97_9FLAO</name>
<dbReference type="PROSITE" id="PS51352">
    <property type="entry name" value="THIOREDOXIN_2"/>
    <property type="match status" value="1"/>
</dbReference>
<comment type="caution">
    <text evidence="6">The sequence shown here is derived from an EMBL/GenBank/DDBJ whole genome shotgun (WGS) entry which is preliminary data.</text>
</comment>
<dbReference type="RefSeq" id="WP_147014895.1">
    <property type="nucleotide sequence ID" value="NZ_VORB01000007.1"/>
</dbReference>
<dbReference type="Proteomes" id="UP000321168">
    <property type="component" value="Unassembled WGS sequence"/>
</dbReference>
<feature type="domain" description="Thioredoxin" evidence="5">
    <location>
        <begin position="54"/>
        <end position="217"/>
    </location>
</feature>
<feature type="binding site" evidence="3">
    <location>
        <position position="92"/>
    </location>
    <ligand>
        <name>Cu cation</name>
        <dbReference type="ChEBI" id="CHEBI:23378"/>
    </ligand>
</feature>
<keyword evidence="3" id="KW-0479">Metal-binding</keyword>
<dbReference type="PANTHER" id="PTHR12151:SF25">
    <property type="entry name" value="LINALOOL DEHYDRATASE_ISOMERASE DOMAIN-CONTAINING PROTEIN"/>
    <property type="match status" value="1"/>
</dbReference>
<proteinExistence type="inferred from homology"/>
<dbReference type="Pfam" id="PF02630">
    <property type="entry name" value="SCO1-SenC"/>
    <property type="match status" value="1"/>
</dbReference>
<feature type="binding site" evidence="3">
    <location>
        <position position="180"/>
    </location>
    <ligand>
        <name>Cu cation</name>
        <dbReference type="ChEBI" id="CHEBI:23378"/>
    </ligand>
</feature>
<reference evidence="6 7" key="1">
    <citation type="submission" date="2019-08" db="EMBL/GenBank/DDBJ databases">
        <title>Genome of Luteibaculum oceani JCM 18817.</title>
        <authorList>
            <person name="Bowman J.P."/>
        </authorList>
    </citation>
    <scope>NUCLEOTIDE SEQUENCE [LARGE SCALE GENOMIC DNA]</scope>
    <source>
        <strain evidence="6 7">JCM 18817</strain>
    </source>
</reference>
<dbReference type="EMBL" id="VORB01000007">
    <property type="protein sequence ID" value="TXC78473.1"/>
    <property type="molecule type" value="Genomic_DNA"/>
</dbReference>
<organism evidence="6 7">
    <name type="scientific">Luteibaculum oceani</name>
    <dbReference type="NCBI Taxonomy" id="1294296"/>
    <lineage>
        <taxon>Bacteria</taxon>
        <taxon>Pseudomonadati</taxon>
        <taxon>Bacteroidota</taxon>
        <taxon>Flavobacteriia</taxon>
        <taxon>Flavobacteriales</taxon>
        <taxon>Luteibaculaceae</taxon>
        <taxon>Luteibaculum</taxon>
    </lineage>
</organism>
<dbReference type="InterPro" id="IPR013766">
    <property type="entry name" value="Thioredoxin_domain"/>
</dbReference>
<feature type="disulfide bond" description="Redox-active" evidence="4">
    <location>
        <begin position="92"/>
        <end position="96"/>
    </location>
</feature>
<evidence type="ECO:0000256" key="4">
    <source>
        <dbReference type="PIRSR" id="PIRSR603782-2"/>
    </source>
</evidence>
<dbReference type="CDD" id="cd02968">
    <property type="entry name" value="SCO"/>
    <property type="match status" value="1"/>
</dbReference>
<evidence type="ECO:0000256" key="1">
    <source>
        <dbReference type="ARBA" id="ARBA00010996"/>
    </source>
</evidence>
<evidence type="ECO:0000313" key="7">
    <source>
        <dbReference type="Proteomes" id="UP000321168"/>
    </source>
</evidence>
<dbReference type="InterPro" id="IPR036249">
    <property type="entry name" value="Thioredoxin-like_sf"/>
</dbReference>
<evidence type="ECO:0000256" key="3">
    <source>
        <dbReference type="PIRSR" id="PIRSR603782-1"/>
    </source>
</evidence>
<evidence type="ECO:0000256" key="2">
    <source>
        <dbReference type="ARBA" id="ARBA00023008"/>
    </source>
</evidence>
<keyword evidence="2 3" id="KW-0186">Copper</keyword>
<feature type="binding site" evidence="3">
    <location>
        <position position="96"/>
    </location>
    <ligand>
        <name>Cu cation</name>
        <dbReference type="ChEBI" id="CHEBI:23378"/>
    </ligand>
</feature>
<gene>
    <name evidence="6" type="ORF">FRX97_09075</name>
</gene>